<evidence type="ECO:0000313" key="3">
    <source>
        <dbReference type="EMBL" id="GAA0142081.1"/>
    </source>
</evidence>
<feature type="repeat" description="RCC1" evidence="2">
    <location>
        <begin position="13"/>
        <end position="65"/>
    </location>
</feature>
<name>A0AAV3NSJ6_LITER</name>
<dbReference type="InterPro" id="IPR009091">
    <property type="entry name" value="RCC1/BLIP-II"/>
</dbReference>
<dbReference type="Pfam" id="PF00415">
    <property type="entry name" value="RCC1"/>
    <property type="match status" value="3"/>
</dbReference>
<evidence type="ECO:0000256" key="1">
    <source>
        <dbReference type="ARBA" id="ARBA00022737"/>
    </source>
</evidence>
<evidence type="ECO:0000256" key="2">
    <source>
        <dbReference type="PROSITE-ProRule" id="PRU00235"/>
    </source>
</evidence>
<organism evidence="3 4">
    <name type="scientific">Lithospermum erythrorhizon</name>
    <name type="common">Purple gromwell</name>
    <name type="synonym">Lithospermum officinale var. erythrorhizon</name>
    <dbReference type="NCBI Taxonomy" id="34254"/>
    <lineage>
        <taxon>Eukaryota</taxon>
        <taxon>Viridiplantae</taxon>
        <taxon>Streptophyta</taxon>
        <taxon>Embryophyta</taxon>
        <taxon>Tracheophyta</taxon>
        <taxon>Spermatophyta</taxon>
        <taxon>Magnoliopsida</taxon>
        <taxon>eudicotyledons</taxon>
        <taxon>Gunneridae</taxon>
        <taxon>Pentapetalae</taxon>
        <taxon>asterids</taxon>
        <taxon>lamiids</taxon>
        <taxon>Boraginales</taxon>
        <taxon>Boraginaceae</taxon>
        <taxon>Boraginoideae</taxon>
        <taxon>Lithospermeae</taxon>
        <taxon>Lithospermum</taxon>
    </lineage>
</organism>
<dbReference type="Gene3D" id="2.130.10.30">
    <property type="entry name" value="Regulator of chromosome condensation 1/beta-lactamase-inhibitor protein II"/>
    <property type="match status" value="1"/>
</dbReference>
<sequence>MEEQERIIENAKQEIWSWGAGTEGQLGTKKQEDEHQPQLIHSLASFGPIFSISCGGAHVIAITHGGRVLTWGRGTSGQLGHGEMCNSLQPKLVESLQSLVITHVSAGWNHSGFVSDTGCLFTCGDGSFGQLGHGDFSSQCIPTKISYFNTRQVLQIACGMRHSLALLKGFPSLVHYLKSGCATMFILSLYPFSEVLSYESDELLESPRFYYWPPPIFFYTHVLLLYLSNNNTPPKTGDNSSKPEATAPLANTSNTPINIYSQDNSNLKITNYILNGYNYLEWQRSVQIVVKGMGKYGYLIGAIAEPKIDDPRHQVWDAENFMVIGWLINSMEPKMNKKYMYFQTAKQIWDGTKKMYSEKTSLKYLKLGENSKI</sequence>
<keyword evidence="1" id="KW-0677">Repeat</keyword>
<feature type="repeat" description="RCC1" evidence="2">
    <location>
        <begin position="66"/>
        <end position="117"/>
    </location>
</feature>
<dbReference type="PROSITE" id="PS00626">
    <property type="entry name" value="RCC1_2"/>
    <property type="match status" value="1"/>
</dbReference>
<dbReference type="AlphaFoldDB" id="A0AAV3NSJ6"/>
<dbReference type="InterPro" id="IPR000408">
    <property type="entry name" value="Reg_chr_condens"/>
</dbReference>
<dbReference type="SUPFAM" id="SSF50985">
    <property type="entry name" value="RCC1/BLIP-II"/>
    <property type="match status" value="1"/>
</dbReference>
<feature type="repeat" description="RCC1" evidence="2">
    <location>
        <begin position="118"/>
        <end position="169"/>
    </location>
</feature>
<dbReference type="InterPro" id="IPR051625">
    <property type="entry name" value="Signaling_Regulatory_Domain"/>
</dbReference>
<dbReference type="PROSITE" id="PS50012">
    <property type="entry name" value="RCC1_3"/>
    <property type="match status" value="3"/>
</dbReference>
<reference evidence="3 4" key="1">
    <citation type="submission" date="2024-01" db="EMBL/GenBank/DDBJ databases">
        <title>The complete chloroplast genome sequence of Lithospermum erythrorhizon: insights into the phylogenetic relationship among Boraginaceae species and the maternal lineages of purple gromwells.</title>
        <authorList>
            <person name="Okada T."/>
            <person name="Watanabe K."/>
        </authorList>
    </citation>
    <scope>NUCLEOTIDE SEQUENCE [LARGE SCALE GENOMIC DNA]</scope>
</reference>
<protein>
    <submittedName>
        <fullName evidence="3">Guanyl-nucleotide exchange factor</fullName>
    </submittedName>
</protein>
<dbReference type="PANTHER" id="PTHR22872">
    <property type="entry name" value="BTK-BINDING PROTEIN-RELATED"/>
    <property type="match status" value="1"/>
</dbReference>
<gene>
    <name evidence="3" type="ORF">LIER_03061</name>
</gene>
<dbReference type="EMBL" id="BAABME010000358">
    <property type="protein sequence ID" value="GAA0142081.1"/>
    <property type="molecule type" value="Genomic_DNA"/>
</dbReference>
<dbReference type="PRINTS" id="PR00633">
    <property type="entry name" value="RCCNDNSATION"/>
</dbReference>
<accession>A0AAV3NSJ6</accession>
<dbReference type="Proteomes" id="UP001454036">
    <property type="component" value="Unassembled WGS sequence"/>
</dbReference>
<evidence type="ECO:0000313" key="4">
    <source>
        <dbReference type="Proteomes" id="UP001454036"/>
    </source>
</evidence>
<comment type="caution">
    <text evidence="3">The sequence shown here is derived from an EMBL/GenBank/DDBJ whole genome shotgun (WGS) entry which is preliminary data.</text>
</comment>
<keyword evidence="4" id="KW-1185">Reference proteome</keyword>
<proteinExistence type="predicted"/>